<dbReference type="InterPro" id="IPR050388">
    <property type="entry name" value="ABC_Ni/Peptide_Import"/>
</dbReference>
<dbReference type="EMBL" id="JBIMPR010000011">
    <property type="protein sequence ID" value="MFH5775508.1"/>
    <property type="molecule type" value="Genomic_DNA"/>
</dbReference>
<evidence type="ECO:0000256" key="1">
    <source>
        <dbReference type="ARBA" id="ARBA00004417"/>
    </source>
</evidence>
<keyword evidence="6 9" id="KW-0067">ATP-binding</keyword>
<evidence type="ECO:0000313" key="10">
    <source>
        <dbReference type="Proteomes" id="UP001609376"/>
    </source>
</evidence>
<comment type="subcellular location">
    <subcellularLocation>
        <location evidence="1">Cell inner membrane</location>
        <topology evidence="1">Peripheral membrane protein</topology>
    </subcellularLocation>
</comment>
<dbReference type="InterPro" id="IPR013563">
    <property type="entry name" value="Oligopep_ABC_C"/>
</dbReference>
<evidence type="ECO:0000256" key="3">
    <source>
        <dbReference type="ARBA" id="ARBA00022448"/>
    </source>
</evidence>
<evidence type="ECO:0000256" key="5">
    <source>
        <dbReference type="ARBA" id="ARBA00022741"/>
    </source>
</evidence>
<gene>
    <name evidence="9" type="ORF">ACHFJ0_14750</name>
</gene>
<dbReference type="RefSeq" id="WP_395134714.1">
    <property type="nucleotide sequence ID" value="NZ_JBIMPR010000011.1"/>
</dbReference>
<dbReference type="PROSITE" id="PS00211">
    <property type="entry name" value="ABC_TRANSPORTER_1"/>
    <property type="match status" value="1"/>
</dbReference>
<evidence type="ECO:0000256" key="7">
    <source>
        <dbReference type="ARBA" id="ARBA00023136"/>
    </source>
</evidence>
<evidence type="ECO:0000313" key="9">
    <source>
        <dbReference type="EMBL" id="MFH5775508.1"/>
    </source>
</evidence>
<keyword evidence="7" id="KW-0472">Membrane</keyword>
<dbReference type="InterPro" id="IPR027417">
    <property type="entry name" value="P-loop_NTPase"/>
</dbReference>
<sequence>MDDARQTCLEVKNLVVEFPNRHGTLRALNDISLEIRPGEILGMVGESGAGKSMTGLAIQGLLERPGHIASGEVWLAGRRIDNLTDRDMEKVRGREIGAIFQDPLTSLNPLFAVGNQLTETIRQHMPEMSRSAARERAIGLLKEVGIPGPAERVDHYPHQFSGGMRQRVVIALALAAKPRLIIADEPTTALDVSIQAQITGLLRRLCKEHGTAVMLVTHDMGVIAETADRVAVMYAGRLIEIGSVETVLRNPAHPYTKGLMASIPALGARVAHLHQIDGAMPRLNAIPPGCAFNPRCTTAGPRCRRDQPALVPTGAGAAACWLHDGGVA</sequence>
<evidence type="ECO:0000256" key="4">
    <source>
        <dbReference type="ARBA" id="ARBA00022475"/>
    </source>
</evidence>
<dbReference type="InterPro" id="IPR017871">
    <property type="entry name" value="ABC_transporter-like_CS"/>
</dbReference>
<dbReference type="SMART" id="SM00382">
    <property type="entry name" value="AAA"/>
    <property type="match status" value="1"/>
</dbReference>
<dbReference type="NCBIfam" id="TIGR01727">
    <property type="entry name" value="oligo_HPY"/>
    <property type="match status" value="1"/>
</dbReference>
<feature type="domain" description="ABC transporter" evidence="8">
    <location>
        <begin position="9"/>
        <end position="260"/>
    </location>
</feature>
<dbReference type="Proteomes" id="UP001609376">
    <property type="component" value="Unassembled WGS sequence"/>
</dbReference>
<dbReference type="PANTHER" id="PTHR43297">
    <property type="entry name" value="OLIGOPEPTIDE TRANSPORT ATP-BINDING PROTEIN APPD"/>
    <property type="match status" value="1"/>
</dbReference>
<evidence type="ECO:0000256" key="2">
    <source>
        <dbReference type="ARBA" id="ARBA00005417"/>
    </source>
</evidence>
<dbReference type="Gene3D" id="3.40.50.300">
    <property type="entry name" value="P-loop containing nucleotide triphosphate hydrolases"/>
    <property type="match status" value="1"/>
</dbReference>
<dbReference type="InterPro" id="IPR003593">
    <property type="entry name" value="AAA+_ATPase"/>
</dbReference>
<protein>
    <submittedName>
        <fullName evidence="9">ABC transporter ATP-binding protein</fullName>
    </submittedName>
</protein>
<keyword evidence="10" id="KW-1185">Reference proteome</keyword>
<accession>A0ABW7LPX5</accession>
<comment type="similarity">
    <text evidence="2">Belongs to the ABC transporter superfamily.</text>
</comment>
<keyword evidence="5" id="KW-0547">Nucleotide-binding</keyword>
<comment type="caution">
    <text evidence="9">The sequence shown here is derived from an EMBL/GenBank/DDBJ whole genome shotgun (WGS) entry which is preliminary data.</text>
</comment>
<dbReference type="Pfam" id="PF08352">
    <property type="entry name" value="oligo_HPY"/>
    <property type="match status" value="1"/>
</dbReference>
<keyword evidence="3" id="KW-0813">Transport</keyword>
<proteinExistence type="inferred from homology"/>
<reference evidence="9 10" key="1">
    <citation type="submission" date="2024-10" db="EMBL/GenBank/DDBJ databases">
        <title>Paracoccus drimophilus sp. nov., a novel bacterium from corn roots in Hunan.</title>
        <authorList>
            <person name="Li X."/>
        </authorList>
    </citation>
    <scope>NUCLEOTIDE SEQUENCE [LARGE SCALE GENOMIC DNA]</scope>
    <source>
        <strain evidence="9 10">NGMCC 1.201697</strain>
    </source>
</reference>
<dbReference type="SUPFAM" id="SSF52540">
    <property type="entry name" value="P-loop containing nucleoside triphosphate hydrolases"/>
    <property type="match status" value="1"/>
</dbReference>
<dbReference type="CDD" id="cd03257">
    <property type="entry name" value="ABC_NikE_OppD_transporters"/>
    <property type="match status" value="1"/>
</dbReference>
<dbReference type="PANTHER" id="PTHR43297:SF2">
    <property type="entry name" value="DIPEPTIDE TRANSPORT ATP-BINDING PROTEIN DPPD"/>
    <property type="match status" value="1"/>
</dbReference>
<dbReference type="Pfam" id="PF00005">
    <property type="entry name" value="ABC_tran"/>
    <property type="match status" value="1"/>
</dbReference>
<evidence type="ECO:0000259" key="8">
    <source>
        <dbReference type="PROSITE" id="PS50893"/>
    </source>
</evidence>
<organism evidence="9 10">
    <name type="scientific">Paracoccus broussonetiae subsp. drimophilus</name>
    <dbReference type="NCBI Taxonomy" id="3373869"/>
    <lineage>
        <taxon>Bacteria</taxon>
        <taxon>Pseudomonadati</taxon>
        <taxon>Pseudomonadota</taxon>
        <taxon>Alphaproteobacteria</taxon>
        <taxon>Rhodobacterales</taxon>
        <taxon>Paracoccaceae</taxon>
        <taxon>Paracoccus</taxon>
        <taxon>Paracoccus broussonetiae</taxon>
    </lineage>
</organism>
<keyword evidence="4" id="KW-1003">Cell membrane</keyword>
<evidence type="ECO:0000256" key="6">
    <source>
        <dbReference type="ARBA" id="ARBA00022840"/>
    </source>
</evidence>
<name>A0ABW7LPX5_9RHOB</name>
<dbReference type="InterPro" id="IPR003439">
    <property type="entry name" value="ABC_transporter-like_ATP-bd"/>
</dbReference>
<dbReference type="GO" id="GO:0005524">
    <property type="term" value="F:ATP binding"/>
    <property type="evidence" value="ECO:0007669"/>
    <property type="project" value="UniProtKB-KW"/>
</dbReference>
<dbReference type="PROSITE" id="PS50893">
    <property type="entry name" value="ABC_TRANSPORTER_2"/>
    <property type="match status" value="1"/>
</dbReference>